<dbReference type="PANTHER" id="PTHR21600">
    <property type="entry name" value="MITOCHONDRIAL RNA PSEUDOURIDINE SYNTHASE"/>
    <property type="match status" value="1"/>
</dbReference>
<evidence type="ECO:0000259" key="12">
    <source>
        <dbReference type="SMART" id="SM00363"/>
    </source>
</evidence>
<dbReference type="Pfam" id="PF00849">
    <property type="entry name" value="PseudoU_synth_2"/>
    <property type="match status" value="1"/>
</dbReference>
<gene>
    <name evidence="13" type="ORF">MNBD_GAMMA15-1407</name>
</gene>
<evidence type="ECO:0000256" key="4">
    <source>
        <dbReference type="ARBA" id="ARBA00012785"/>
    </source>
</evidence>
<dbReference type="InterPro" id="IPR006145">
    <property type="entry name" value="PsdUridine_synth_RsuA/RluA"/>
</dbReference>
<evidence type="ECO:0000256" key="9">
    <source>
        <dbReference type="ARBA" id="ARBA00030705"/>
    </source>
</evidence>
<dbReference type="PROSITE" id="PS50889">
    <property type="entry name" value="S4"/>
    <property type="match status" value="1"/>
</dbReference>
<dbReference type="AlphaFoldDB" id="A0A3B0YHM3"/>
<evidence type="ECO:0000256" key="1">
    <source>
        <dbReference type="ARBA" id="ARBA00000381"/>
    </source>
</evidence>
<dbReference type="InterPro" id="IPR020103">
    <property type="entry name" value="PsdUridine_synth_cat_dom_sf"/>
</dbReference>
<dbReference type="GO" id="GO:0160141">
    <property type="term" value="F:23S rRNA pseudouridine(955/2504/2580) synthase activity"/>
    <property type="evidence" value="ECO:0007669"/>
    <property type="project" value="UniProtKB-EC"/>
</dbReference>
<dbReference type="SUPFAM" id="SSF55120">
    <property type="entry name" value="Pseudouridine synthase"/>
    <property type="match status" value="1"/>
</dbReference>
<dbReference type="NCBIfam" id="TIGR00005">
    <property type="entry name" value="rluA_subfam"/>
    <property type="match status" value="1"/>
</dbReference>
<reference evidence="13" key="1">
    <citation type="submission" date="2018-06" db="EMBL/GenBank/DDBJ databases">
        <authorList>
            <person name="Zhirakovskaya E."/>
        </authorList>
    </citation>
    <scope>NUCLEOTIDE SEQUENCE</scope>
</reference>
<dbReference type="Gene3D" id="3.10.290.10">
    <property type="entry name" value="RNA-binding S4 domain"/>
    <property type="match status" value="1"/>
</dbReference>
<dbReference type="NCBIfam" id="NF008249">
    <property type="entry name" value="PRK11025.1"/>
    <property type="match status" value="1"/>
</dbReference>
<comment type="similarity">
    <text evidence="3">Belongs to the pseudouridine synthase RluA family.</text>
</comment>
<dbReference type="InterPro" id="IPR050188">
    <property type="entry name" value="RluA_PseudoU_synthase"/>
</dbReference>
<keyword evidence="7" id="KW-0694">RNA-binding</keyword>
<evidence type="ECO:0000256" key="8">
    <source>
        <dbReference type="ARBA" id="ARBA00023235"/>
    </source>
</evidence>
<dbReference type="Pfam" id="PF01479">
    <property type="entry name" value="S4"/>
    <property type="match status" value="1"/>
</dbReference>
<sequence>MENGDKPTVQWVDIDAERAGQRIDNFLLRILKGVPRSRIYRLLRKGEVRVNRGRIRADYRLKEGDQVRVPPVRVAEPRPAAPTASAMERLADSILYEDERLLVLDKPSGMAVHGGSGLSYGVIEALRAMRPDAPYLELVHRLDRDTSGCLLIAKRRSELRTLHELLRHGGVEKRYLLLVQGDWSQGPWKINAPLRKNQMQGGERIVRVDPEGKTALTHFRFLEGYGGASLMEADLKTGRTHQIRVHAAHSEHPLAGDEKYGDSGFNRDLRKLGLKRLFLHAHYIAFRDPDRQREIEVSAPLAPELRKLIQQLEKRSDTGRIV</sequence>
<evidence type="ECO:0000313" key="13">
    <source>
        <dbReference type="EMBL" id="VAW80375.1"/>
    </source>
</evidence>
<evidence type="ECO:0000256" key="6">
    <source>
        <dbReference type="ARBA" id="ARBA00022552"/>
    </source>
</evidence>
<dbReference type="GO" id="GO:0003723">
    <property type="term" value="F:RNA binding"/>
    <property type="evidence" value="ECO:0007669"/>
    <property type="project" value="UniProtKB-KW"/>
</dbReference>
<evidence type="ECO:0000256" key="2">
    <source>
        <dbReference type="ARBA" id="ARBA00002876"/>
    </source>
</evidence>
<dbReference type="InterPro" id="IPR006224">
    <property type="entry name" value="PsdUridine_synth_RluA-like_CS"/>
</dbReference>
<evidence type="ECO:0000256" key="10">
    <source>
        <dbReference type="ARBA" id="ARBA00031975"/>
    </source>
</evidence>
<dbReference type="EC" id="5.4.99.24" evidence="4"/>
<dbReference type="GO" id="GO:0000455">
    <property type="term" value="P:enzyme-directed rRNA pseudouridine synthesis"/>
    <property type="evidence" value="ECO:0007669"/>
    <property type="project" value="TreeGrafter"/>
</dbReference>
<evidence type="ECO:0000256" key="11">
    <source>
        <dbReference type="ARBA" id="ARBA00033053"/>
    </source>
</evidence>
<dbReference type="Gene3D" id="3.30.2350.10">
    <property type="entry name" value="Pseudouridine synthase"/>
    <property type="match status" value="1"/>
</dbReference>
<protein>
    <recommendedName>
        <fullName evidence="5">Ribosomal large subunit pseudouridine synthase C</fullName>
        <ecNumber evidence="4">5.4.99.24</ecNumber>
    </recommendedName>
    <alternativeName>
        <fullName evidence="9">23S rRNA pseudouridine(955/2504/2580) synthase</fullName>
    </alternativeName>
    <alternativeName>
        <fullName evidence="10">rRNA pseudouridylate synthase C</fullName>
    </alternativeName>
    <alternativeName>
        <fullName evidence="11">rRNA-uridine isomerase C</fullName>
    </alternativeName>
</protein>
<evidence type="ECO:0000256" key="7">
    <source>
        <dbReference type="ARBA" id="ARBA00022884"/>
    </source>
</evidence>
<name>A0A3B0YHM3_9ZZZZ</name>
<organism evidence="13">
    <name type="scientific">hydrothermal vent metagenome</name>
    <dbReference type="NCBI Taxonomy" id="652676"/>
    <lineage>
        <taxon>unclassified sequences</taxon>
        <taxon>metagenomes</taxon>
        <taxon>ecological metagenomes</taxon>
    </lineage>
</organism>
<dbReference type="InterPro" id="IPR006225">
    <property type="entry name" value="PsdUridine_synth_RluC/D"/>
</dbReference>
<dbReference type="CDD" id="cd02869">
    <property type="entry name" value="PseudoU_synth_RluA_like"/>
    <property type="match status" value="1"/>
</dbReference>
<dbReference type="CDD" id="cd00165">
    <property type="entry name" value="S4"/>
    <property type="match status" value="1"/>
</dbReference>
<dbReference type="PANTHER" id="PTHR21600:SF92">
    <property type="entry name" value="RIBOSOMAL LARGE SUBUNIT PSEUDOURIDINE SYNTHASE C"/>
    <property type="match status" value="1"/>
</dbReference>
<dbReference type="SMART" id="SM00363">
    <property type="entry name" value="S4"/>
    <property type="match status" value="1"/>
</dbReference>
<accession>A0A3B0YHM3</accession>
<proteinExistence type="inferred from homology"/>
<dbReference type="EMBL" id="UOFN01000126">
    <property type="protein sequence ID" value="VAW80375.1"/>
    <property type="molecule type" value="Genomic_DNA"/>
</dbReference>
<keyword evidence="8 13" id="KW-0413">Isomerase</keyword>
<evidence type="ECO:0000256" key="5">
    <source>
        <dbReference type="ARBA" id="ARBA00017128"/>
    </source>
</evidence>
<dbReference type="PROSITE" id="PS01129">
    <property type="entry name" value="PSI_RLU"/>
    <property type="match status" value="1"/>
</dbReference>
<keyword evidence="6" id="KW-0698">rRNA processing</keyword>
<feature type="domain" description="RNA-binding S4" evidence="12">
    <location>
        <begin position="21"/>
        <end position="79"/>
    </location>
</feature>
<comment type="catalytic activity">
    <reaction evidence="1">
        <text>uridine(955/2504/2580) in 23S rRNA = pseudouridine(955/2504/2580) in 23S rRNA</text>
        <dbReference type="Rhea" id="RHEA:42528"/>
        <dbReference type="Rhea" id="RHEA-COMP:10099"/>
        <dbReference type="Rhea" id="RHEA-COMP:10100"/>
        <dbReference type="ChEBI" id="CHEBI:65314"/>
        <dbReference type="ChEBI" id="CHEBI:65315"/>
        <dbReference type="EC" id="5.4.99.24"/>
    </reaction>
</comment>
<dbReference type="SUPFAM" id="SSF55174">
    <property type="entry name" value="Alpha-L RNA-binding motif"/>
    <property type="match status" value="1"/>
</dbReference>
<dbReference type="InterPro" id="IPR036986">
    <property type="entry name" value="S4_RNA-bd_sf"/>
</dbReference>
<dbReference type="InterPro" id="IPR002942">
    <property type="entry name" value="S4_RNA-bd"/>
</dbReference>
<evidence type="ECO:0000256" key="3">
    <source>
        <dbReference type="ARBA" id="ARBA00010876"/>
    </source>
</evidence>
<comment type="function">
    <text evidence="2">Responsible for synthesis of pseudouridine from uracil at positions 955, 2504 and 2580 in 23S ribosomal RNA.</text>
</comment>